<name>A0ABT6J4W5_9GAMM</name>
<dbReference type="Pfam" id="PF07332">
    <property type="entry name" value="Phage_holin_3_6"/>
    <property type="match status" value="1"/>
</dbReference>
<sequence length="155" mass="16162">MNARIDERNDGLRSGAEIPGGPAAPATPPAKDASVGALLKELAHEVPSLLRKEVALAKSELRENLDATKQGLAAVSTGGAVTLGGFIVLLLSAVYALSNVVQPWLAALIVGGITFLIGLAMVGSGKKKFEAQSLKPDRTMDALHKDKAALQERTR</sequence>
<feature type="transmembrane region" description="Helical" evidence="2">
    <location>
        <begin position="103"/>
        <end position="122"/>
    </location>
</feature>
<protein>
    <submittedName>
        <fullName evidence="3">Phage holin family protein</fullName>
    </submittedName>
</protein>
<evidence type="ECO:0000313" key="3">
    <source>
        <dbReference type="EMBL" id="MDH5821861.1"/>
    </source>
</evidence>
<dbReference type="RefSeq" id="WP_280572649.1">
    <property type="nucleotide sequence ID" value="NZ_JARXRM010000012.1"/>
</dbReference>
<reference evidence="3 4" key="1">
    <citation type="submission" date="2023-04" db="EMBL/GenBank/DDBJ databases">
        <title>Luteimonas endophyticus RD2P54.</title>
        <authorList>
            <person name="Sun J.-Q."/>
        </authorList>
    </citation>
    <scope>NUCLEOTIDE SEQUENCE [LARGE SCALE GENOMIC DNA]</scope>
    <source>
        <strain evidence="3 4">RD2P54</strain>
    </source>
</reference>
<dbReference type="InterPro" id="IPR009937">
    <property type="entry name" value="Phage_holin_3_6"/>
</dbReference>
<comment type="caution">
    <text evidence="3">The sequence shown here is derived from an EMBL/GenBank/DDBJ whole genome shotgun (WGS) entry which is preliminary data.</text>
</comment>
<feature type="compositionally biased region" description="Low complexity" evidence="1">
    <location>
        <begin position="15"/>
        <end position="24"/>
    </location>
</feature>
<keyword evidence="2" id="KW-0812">Transmembrane</keyword>
<keyword evidence="2" id="KW-1133">Transmembrane helix</keyword>
<accession>A0ABT6J4W5</accession>
<feature type="region of interest" description="Disordered" evidence="1">
    <location>
        <begin position="1"/>
        <end position="31"/>
    </location>
</feature>
<evidence type="ECO:0000256" key="1">
    <source>
        <dbReference type="SAM" id="MobiDB-lite"/>
    </source>
</evidence>
<proteinExistence type="predicted"/>
<keyword evidence="2" id="KW-0472">Membrane</keyword>
<gene>
    <name evidence="3" type="ORF">QFW77_02475</name>
</gene>
<keyword evidence="4" id="KW-1185">Reference proteome</keyword>
<dbReference type="Proteomes" id="UP001156940">
    <property type="component" value="Unassembled WGS sequence"/>
</dbReference>
<feature type="transmembrane region" description="Helical" evidence="2">
    <location>
        <begin position="72"/>
        <end position="97"/>
    </location>
</feature>
<feature type="compositionally biased region" description="Basic and acidic residues" evidence="1">
    <location>
        <begin position="1"/>
        <end position="11"/>
    </location>
</feature>
<dbReference type="EMBL" id="JARXRM010000012">
    <property type="protein sequence ID" value="MDH5821861.1"/>
    <property type="molecule type" value="Genomic_DNA"/>
</dbReference>
<evidence type="ECO:0000256" key="2">
    <source>
        <dbReference type="SAM" id="Phobius"/>
    </source>
</evidence>
<organism evidence="3 4">
    <name type="scientific">Luteimonas endophytica</name>
    <dbReference type="NCBI Taxonomy" id="3042023"/>
    <lineage>
        <taxon>Bacteria</taxon>
        <taxon>Pseudomonadati</taxon>
        <taxon>Pseudomonadota</taxon>
        <taxon>Gammaproteobacteria</taxon>
        <taxon>Lysobacterales</taxon>
        <taxon>Lysobacteraceae</taxon>
        <taxon>Luteimonas</taxon>
    </lineage>
</organism>
<evidence type="ECO:0000313" key="4">
    <source>
        <dbReference type="Proteomes" id="UP001156940"/>
    </source>
</evidence>